<dbReference type="RefSeq" id="WP_278018576.1">
    <property type="nucleotide sequence ID" value="NZ_JARRRY010000021.1"/>
</dbReference>
<evidence type="ECO:0000313" key="2">
    <source>
        <dbReference type="Proteomes" id="UP001218246"/>
    </source>
</evidence>
<protein>
    <submittedName>
        <fullName evidence="1">Uncharacterized protein</fullName>
    </submittedName>
</protein>
<name>A0ABT6H976_9BACI</name>
<organism evidence="1 2">
    <name type="scientific">Ectobacillus antri</name>
    <dbReference type="NCBI Taxonomy" id="2486280"/>
    <lineage>
        <taxon>Bacteria</taxon>
        <taxon>Bacillati</taxon>
        <taxon>Bacillota</taxon>
        <taxon>Bacilli</taxon>
        <taxon>Bacillales</taxon>
        <taxon>Bacillaceae</taxon>
        <taxon>Ectobacillus</taxon>
    </lineage>
</organism>
<dbReference type="EMBL" id="JARULN010000023">
    <property type="protein sequence ID" value="MDG5755269.1"/>
    <property type="molecule type" value="Genomic_DNA"/>
</dbReference>
<evidence type="ECO:0000313" key="1">
    <source>
        <dbReference type="EMBL" id="MDG5755269.1"/>
    </source>
</evidence>
<proteinExistence type="predicted"/>
<keyword evidence="2" id="KW-1185">Reference proteome</keyword>
<reference evidence="1 2" key="1">
    <citation type="submission" date="2023-04" db="EMBL/GenBank/DDBJ databases">
        <title>Ectobacillus antri isolated from activated sludge.</title>
        <authorList>
            <person name="Yan P."/>
            <person name="Liu X."/>
        </authorList>
    </citation>
    <scope>NUCLEOTIDE SEQUENCE [LARGE SCALE GENOMIC DNA]</scope>
    <source>
        <strain evidence="1 2">C18H</strain>
    </source>
</reference>
<accession>A0ABT6H976</accession>
<comment type="caution">
    <text evidence="1">The sequence shown here is derived from an EMBL/GenBank/DDBJ whole genome shotgun (WGS) entry which is preliminary data.</text>
</comment>
<dbReference type="Proteomes" id="UP001218246">
    <property type="component" value="Unassembled WGS sequence"/>
</dbReference>
<gene>
    <name evidence="1" type="ORF">P6P90_15225</name>
</gene>
<sequence>MLLFFIFPIKNLNTNNLFDTSKEALMALVLKQHGGILVPIIIEEVNMKNEEMLEYEEGMMEFCKYTLLILNRVRNDLKVIVRKNTMTRIRISSSLSIRSIRKNTVTEAIELSDCITDPFYRKM</sequence>